<dbReference type="Proteomes" id="UP001065549">
    <property type="component" value="Unassembled WGS sequence"/>
</dbReference>
<dbReference type="AlphaFoldDB" id="A0A9J6QL20"/>
<evidence type="ECO:0000313" key="1">
    <source>
        <dbReference type="EMBL" id="MCU7378192.1"/>
    </source>
</evidence>
<keyword evidence="2" id="KW-1185">Reference proteome</keyword>
<name>A0A9J6QL20_9FIRM</name>
<sequence length="367" mass="40860">MENIKLAIVTKDRDYGRALSLALVDAYKTFTITLYQSDPLHNQLESFDLVLMDSEEGIGGKFIGLAEKPSLADRDYEKKAFSLYKYTNVRQLAGELLFIYSFLTGRKAVPIKNHSVKVIAFGAAEGGAGCTSAAMALAQELKRFHGKRVLYLSLEELESTLEFMQPFPEGKSISEYLYYLFNDDAGQRMPFIESFLVFDDYGVDSFLPAPGRNLLKGLNGEEMQSFIGAIMDTGRYDFLIIDVGCDLGKSALCTYELANHICLVSLRPQSCYKEERMLEYLTFLKGELIIDRMAKILNRAAPSSIEEADAEPENKSHDEELLTTAAVLPFDPASFTLREGICKISLDSPYGSGIKKLTDAILNNALV</sequence>
<dbReference type="InterPro" id="IPR027417">
    <property type="entry name" value="P-loop_NTPase"/>
</dbReference>
<evidence type="ECO:0000313" key="2">
    <source>
        <dbReference type="Proteomes" id="UP001065549"/>
    </source>
</evidence>
<proteinExistence type="predicted"/>
<dbReference type="SUPFAM" id="SSF52540">
    <property type="entry name" value="P-loop containing nucleoside triphosphate hydrolases"/>
    <property type="match status" value="1"/>
</dbReference>
<gene>
    <name evidence="1" type="ORF">OBO34_07470</name>
</gene>
<comment type="caution">
    <text evidence="1">The sequence shown here is derived from an EMBL/GenBank/DDBJ whole genome shotgun (WGS) entry which is preliminary data.</text>
</comment>
<dbReference type="Gene3D" id="3.40.50.300">
    <property type="entry name" value="P-loop containing nucleotide triphosphate hydrolases"/>
    <property type="match status" value="1"/>
</dbReference>
<dbReference type="RefSeq" id="WP_253019778.1">
    <property type="nucleotide sequence ID" value="NZ_JAOSHN010000003.1"/>
</dbReference>
<reference evidence="1" key="1">
    <citation type="submission" date="2022-09" db="EMBL/GenBank/DDBJ databases">
        <title>Culturomic study of gut microbiota in children with autism spectrum disorder.</title>
        <authorList>
            <person name="Efimov B.A."/>
            <person name="Chaplin A.V."/>
            <person name="Sokolova S.R."/>
            <person name="Pikina A.P."/>
            <person name="Korzhanova M."/>
            <person name="Belova V."/>
            <person name="Korostin D."/>
        </authorList>
    </citation>
    <scope>NUCLEOTIDE SEQUENCE</scope>
    <source>
        <strain evidence="1">ASD5510</strain>
    </source>
</reference>
<protein>
    <recommendedName>
        <fullName evidence="3">AAA domain-containing protein</fullName>
    </recommendedName>
</protein>
<accession>A0A9J6QL20</accession>
<organism evidence="1 2">
    <name type="scientific">Hominibacterium faecale</name>
    <dbReference type="NCBI Taxonomy" id="2839743"/>
    <lineage>
        <taxon>Bacteria</taxon>
        <taxon>Bacillati</taxon>
        <taxon>Bacillota</taxon>
        <taxon>Clostridia</taxon>
        <taxon>Peptostreptococcales</taxon>
        <taxon>Anaerovoracaceae</taxon>
        <taxon>Hominibacterium</taxon>
    </lineage>
</organism>
<evidence type="ECO:0008006" key="3">
    <source>
        <dbReference type="Google" id="ProtNLM"/>
    </source>
</evidence>
<dbReference type="EMBL" id="JAOSHN010000003">
    <property type="protein sequence ID" value="MCU7378192.1"/>
    <property type="molecule type" value="Genomic_DNA"/>
</dbReference>